<reference evidence="5" key="1">
    <citation type="submission" date="2022-10" db="EMBL/GenBank/DDBJ databases">
        <title>Novel sulphate-reducing endosymbionts in the free-living metamonad Anaeramoeba.</title>
        <authorList>
            <person name="Jerlstrom-Hultqvist J."/>
            <person name="Cepicka I."/>
            <person name="Gallot-Lavallee L."/>
            <person name="Salas-Leiva D."/>
            <person name="Curtis B.A."/>
            <person name="Zahonova K."/>
            <person name="Pipaliya S."/>
            <person name="Dacks J."/>
            <person name="Roger A.J."/>
        </authorList>
    </citation>
    <scope>NUCLEOTIDE SEQUENCE</scope>
    <source>
        <strain evidence="5">BMAN</strain>
    </source>
</reference>
<evidence type="ECO:0000259" key="4">
    <source>
        <dbReference type="PROSITE" id="PS50097"/>
    </source>
</evidence>
<dbReference type="Proteomes" id="UP001149090">
    <property type="component" value="Unassembled WGS sequence"/>
</dbReference>
<dbReference type="InterPro" id="IPR051165">
    <property type="entry name" value="Multifunctional_ANK_Repeat"/>
</dbReference>
<sequence>MQNSLNNSLLQICFQQGTLDQIQKLVLKGASVNCKGNYAQTPLHFCIATQKNIEIISYLISSGAKINAVNDFGKNPLHLACEKYPQFEILKLLLENGADPKIVDKSSKLPVFHLFNQKSNLDLIKLFIGPNFPIDQIIFQTKTSLIAACQNQADLDVIEFLLEKGANVNFIDDTKKTPLHHLCCSNPNDLSAKIHLLFKYHPNLNLKDKSGKTPLHYLCSNSQFSLIKFLVENGADVNIQDSNFLSPIFYLSFKKSSIDIFNFLIDHRASIYYTARKGNQLIHQVCKKKPSLEMLQILIKKGTNVNSQTYRSKTPIYFAIKHNASLNCIKFLLKNNADTQINSHYSLNRNLLNIAYNNNSKSIMKLLLKKQLDFEIKKSKSLIYIFQDLLKKKNLKIFKLLLSFDLPRRLEEDFYPKDQTLQFISSYSSFQQDFLKLFQKGEFTDYQIKCKDGSIYAHKLILEFRLPVFKDKEKMQEMMQIFSNFPIVTVSRFMEFVYSAFIPFGSTEYLDFISVLENAKLIPKGWTNPSRPKHSLLKDYIRLYKSNDTKDFGIIVEEKKIKVHRLILIARSELFRGMFLSVNDESDTVHDYSGNSFETMENLIHFFYTDKFPSHLNSSVKQELEETKDYFLLNESSFLDFRLNPSSNY</sequence>
<dbReference type="SMART" id="SM00225">
    <property type="entry name" value="BTB"/>
    <property type="match status" value="1"/>
</dbReference>
<evidence type="ECO:0000256" key="2">
    <source>
        <dbReference type="ARBA" id="ARBA00023043"/>
    </source>
</evidence>
<evidence type="ECO:0000313" key="5">
    <source>
        <dbReference type="EMBL" id="KAJ5066859.1"/>
    </source>
</evidence>
<dbReference type="Pfam" id="PF00023">
    <property type="entry name" value="Ank"/>
    <property type="match status" value="1"/>
</dbReference>
<dbReference type="SUPFAM" id="SSF48403">
    <property type="entry name" value="Ankyrin repeat"/>
    <property type="match status" value="1"/>
</dbReference>
<feature type="repeat" description="ANK" evidence="3">
    <location>
        <begin position="210"/>
        <end position="242"/>
    </location>
</feature>
<accession>A0A9Q0L6X0</accession>
<keyword evidence="1" id="KW-0677">Repeat</keyword>
<feature type="repeat" description="ANK" evidence="3">
    <location>
        <begin position="72"/>
        <end position="105"/>
    </location>
</feature>
<dbReference type="CDD" id="cd18186">
    <property type="entry name" value="BTB_POZ_ZBTB_KLHL-like"/>
    <property type="match status" value="2"/>
</dbReference>
<dbReference type="EMBL" id="JAPDFW010000136">
    <property type="protein sequence ID" value="KAJ5066859.1"/>
    <property type="molecule type" value="Genomic_DNA"/>
</dbReference>
<proteinExistence type="predicted"/>
<dbReference type="Pfam" id="PF12796">
    <property type="entry name" value="Ank_2"/>
    <property type="match status" value="3"/>
</dbReference>
<dbReference type="OrthoDB" id="366390at2759"/>
<feature type="repeat" description="ANK" evidence="3">
    <location>
        <begin position="140"/>
        <end position="173"/>
    </location>
</feature>
<dbReference type="Gene3D" id="3.30.710.10">
    <property type="entry name" value="Potassium Channel Kv1.1, Chain A"/>
    <property type="match status" value="2"/>
</dbReference>
<feature type="repeat" description="ANK" evidence="3">
    <location>
        <begin position="38"/>
        <end position="71"/>
    </location>
</feature>
<keyword evidence="2 3" id="KW-0040">ANK repeat</keyword>
<feature type="domain" description="BTB" evidence="4">
    <location>
        <begin position="444"/>
        <end position="506"/>
    </location>
</feature>
<dbReference type="Pfam" id="PF00651">
    <property type="entry name" value="BTB"/>
    <property type="match status" value="2"/>
</dbReference>
<dbReference type="PROSITE" id="PS50088">
    <property type="entry name" value="ANK_REPEAT"/>
    <property type="match status" value="4"/>
</dbReference>
<gene>
    <name evidence="5" type="ORF">M0811_03203</name>
</gene>
<dbReference type="AlphaFoldDB" id="A0A9Q0L6X0"/>
<dbReference type="InterPro" id="IPR011333">
    <property type="entry name" value="SKP1/BTB/POZ_sf"/>
</dbReference>
<dbReference type="PANTHER" id="PTHR24123:SF141">
    <property type="entry name" value="ANKYRIN 2, ISOFORM U"/>
    <property type="match status" value="1"/>
</dbReference>
<dbReference type="InterPro" id="IPR000210">
    <property type="entry name" value="BTB/POZ_dom"/>
</dbReference>
<dbReference type="PROSITE" id="PS50297">
    <property type="entry name" value="ANK_REP_REGION"/>
    <property type="match status" value="2"/>
</dbReference>
<name>A0A9Q0L6X0_ANAIG</name>
<feature type="domain" description="BTB" evidence="4">
    <location>
        <begin position="550"/>
        <end position="611"/>
    </location>
</feature>
<evidence type="ECO:0000313" key="6">
    <source>
        <dbReference type="Proteomes" id="UP001149090"/>
    </source>
</evidence>
<keyword evidence="6" id="KW-1185">Reference proteome</keyword>
<dbReference type="PROSITE" id="PS50097">
    <property type="entry name" value="BTB"/>
    <property type="match status" value="2"/>
</dbReference>
<organism evidence="5 6">
    <name type="scientific">Anaeramoeba ignava</name>
    <name type="common">Anaerobic marine amoeba</name>
    <dbReference type="NCBI Taxonomy" id="1746090"/>
    <lineage>
        <taxon>Eukaryota</taxon>
        <taxon>Metamonada</taxon>
        <taxon>Anaeramoebidae</taxon>
        <taxon>Anaeramoeba</taxon>
    </lineage>
</organism>
<evidence type="ECO:0000256" key="1">
    <source>
        <dbReference type="ARBA" id="ARBA00022737"/>
    </source>
</evidence>
<dbReference type="SMART" id="SM00248">
    <property type="entry name" value="ANK"/>
    <property type="match status" value="10"/>
</dbReference>
<dbReference type="PANTHER" id="PTHR24123">
    <property type="entry name" value="ANKYRIN REPEAT-CONTAINING"/>
    <property type="match status" value="1"/>
</dbReference>
<dbReference type="InterPro" id="IPR036770">
    <property type="entry name" value="Ankyrin_rpt-contain_sf"/>
</dbReference>
<dbReference type="Gene3D" id="1.25.40.20">
    <property type="entry name" value="Ankyrin repeat-containing domain"/>
    <property type="match status" value="2"/>
</dbReference>
<dbReference type="InterPro" id="IPR002110">
    <property type="entry name" value="Ankyrin_rpt"/>
</dbReference>
<dbReference type="SUPFAM" id="SSF54695">
    <property type="entry name" value="POZ domain"/>
    <property type="match status" value="2"/>
</dbReference>
<evidence type="ECO:0000256" key="3">
    <source>
        <dbReference type="PROSITE-ProRule" id="PRU00023"/>
    </source>
</evidence>
<comment type="caution">
    <text evidence="5">The sequence shown here is derived from an EMBL/GenBank/DDBJ whole genome shotgun (WGS) entry which is preliminary data.</text>
</comment>
<protein>
    <submittedName>
        <fullName evidence="5">Cyclin-dependent kinase inhibitor 2c-related</fullName>
    </submittedName>
</protein>